<feature type="region of interest" description="Disordered" evidence="1">
    <location>
        <begin position="259"/>
        <end position="308"/>
    </location>
</feature>
<dbReference type="AlphaFoldDB" id="A0A813VFS6"/>
<evidence type="ECO:0000313" key="3">
    <source>
        <dbReference type="Proteomes" id="UP000663852"/>
    </source>
</evidence>
<feature type="compositionally biased region" description="Polar residues" evidence="1">
    <location>
        <begin position="273"/>
        <end position="284"/>
    </location>
</feature>
<name>A0A813VFS6_ADIRI</name>
<feature type="region of interest" description="Disordered" evidence="1">
    <location>
        <begin position="391"/>
        <end position="426"/>
    </location>
</feature>
<organism evidence="2 3">
    <name type="scientific">Adineta ricciae</name>
    <name type="common">Rotifer</name>
    <dbReference type="NCBI Taxonomy" id="249248"/>
    <lineage>
        <taxon>Eukaryota</taxon>
        <taxon>Metazoa</taxon>
        <taxon>Spiralia</taxon>
        <taxon>Gnathifera</taxon>
        <taxon>Rotifera</taxon>
        <taxon>Eurotatoria</taxon>
        <taxon>Bdelloidea</taxon>
        <taxon>Adinetida</taxon>
        <taxon>Adinetidae</taxon>
        <taxon>Adineta</taxon>
    </lineage>
</organism>
<comment type="caution">
    <text evidence="2">The sequence shown here is derived from an EMBL/GenBank/DDBJ whole genome shotgun (WGS) entry which is preliminary data.</text>
</comment>
<evidence type="ECO:0000256" key="1">
    <source>
        <dbReference type="SAM" id="MobiDB-lite"/>
    </source>
</evidence>
<feature type="compositionally biased region" description="Low complexity" evidence="1">
    <location>
        <begin position="195"/>
        <end position="226"/>
    </location>
</feature>
<gene>
    <name evidence="2" type="ORF">EDS130_LOCUS6644</name>
</gene>
<sequence length="555" mass="60952">MVMLKTSVAAPLETIYEESGSFVTSTGNSQNQVLTNETINGLISARSIPPVNFHRQRACDNVVKPPIEVRFRDGSKRFIQPSAACAMMMSRREFIDSSDADLSLNAMPNFKYQHLFNINPTNQQCIRRQPPIVITIITANDMKQAGFTPTDSSSPEMTTPVAMSTPTYSKPISNASPALSTPVLSKSISNISQATSSTSQPVSSFSQRLPTQQSILSESQSSSIASTAKTRKGIHKVSFAPLPPMTPVQSLMQSAINHPATHMTPPVNLPLRSPQQSIGSNNSRNSTPSQSSFYSSNSNSRASNSSQQITLTNDMNKRNTPLQTAIPESQFNTAVAIGGSSHSAFRPFLRQMRLNQKSSPIAKRIPINFHARMFRPTQQQQQAMLSYVQNYQQRRRQSQPTSATKMPVHSFTTQNESSLDNQQQLVSTSSSLSNSVTAQNLLNASASPNPVLSLALNPNVKWHNITSNDVKDIPKLARRYASIPLRIDLPVVSPHFNQKALAHHDTALERRLLSAGLSPETVALYERILDVAQNRPISVISSPQAIDQYPYNSLL</sequence>
<dbReference type="Proteomes" id="UP000663852">
    <property type="component" value="Unassembled WGS sequence"/>
</dbReference>
<evidence type="ECO:0000313" key="2">
    <source>
        <dbReference type="EMBL" id="CAF0837047.1"/>
    </source>
</evidence>
<feature type="compositionally biased region" description="Polar residues" evidence="1">
    <location>
        <begin position="391"/>
        <end position="420"/>
    </location>
</feature>
<feature type="region of interest" description="Disordered" evidence="1">
    <location>
        <begin position="195"/>
        <end position="232"/>
    </location>
</feature>
<feature type="compositionally biased region" description="Low complexity" evidence="1">
    <location>
        <begin position="285"/>
        <end position="306"/>
    </location>
</feature>
<dbReference type="OrthoDB" id="10044163at2759"/>
<reference evidence="2" key="1">
    <citation type="submission" date="2021-02" db="EMBL/GenBank/DDBJ databases">
        <authorList>
            <person name="Nowell W R."/>
        </authorList>
    </citation>
    <scope>NUCLEOTIDE SEQUENCE</scope>
</reference>
<protein>
    <submittedName>
        <fullName evidence="2">Uncharacterized protein</fullName>
    </submittedName>
</protein>
<proteinExistence type="predicted"/>
<dbReference type="EMBL" id="CAJNOJ010000019">
    <property type="protein sequence ID" value="CAF0837047.1"/>
    <property type="molecule type" value="Genomic_DNA"/>
</dbReference>
<accession>A0A813VFS6</accession>